<gene>
    <name evidence="5" type="ORF">A3A10_02870</name>
</gene>
<dbReference type="Gene3D" id="3.20.20.80">
    <property type="entry name" value="Glycosidases"/>
    <property type="match status" value="1"/>
</dbReference>
<evidence type="ECO:0000256" key="1">
    <source>
        <dbReference type="ARBA" id="ARBA00022801"/>
    </source>
</evidence>
<evidence type="ECO:0000256" key="3">
    <source>
        <dbReference type="SAM" id="Phobius"/>
    </source>
</evidence>
<dbReference type="InterPro" id="IPR013529">
    <property type="entry name" value="Glyco_hydro_42_N"/>
</dbReference>
<evidence type="ECO:0000256" key="2">
    <source>
        <dbReference type="ARBA" id="ARBA00023295"/>
    </source>
</evidence>
<dbReference type="AlphaFoldDB" id="A0A1G2LVU6"/>
<evidence type="ECO:0000259" key="4">
    <source>
        <dbReference type="Pfam" id="PF02449"/>
    </source>
</evidence>
<protein>
    <recommendedName>
        <fullName evidence="4">Glycoside hydrolase family 42 N-terminal domain-containing protein</fullName>
    </recommendedName>
</protein>
<evidence type="ECO:0000313" key="6">
    <source>
        <dbReference type="Proteomes" id="UP000178116"/>
    </source>
</evidence>
<dbReference type="SUPFAM" id="SSF51445">
    <property type="entry name" value="(Trans)glycosidases"/>
    <property type="match status" value="1"/>
</dbReference>
<keyword evidence="3" id="KW-0812">Transmembrane</keyword>
<dbReference type="EMBL" id="MHRA01000013">
    <property type="protein sequence ID" value="OHA15736.1"/>
    <property type="molecule type" value="Genomic_DNA"/>
</dbReference>
<name>A0A1G2LVU6_9BACT</name>
<comment type="caution">
    <text evidence="5">The sequence shown here is derived from an EMBL/GenBank/DDBJ whole genome shotgun (WGS) entry which is preliminary data.</text>
</comment>
<organism evidence="5 6">
    <name type="scientific">Candidatus Tagabacteria bacterium RIFCSPLOWO2_01_FULL_42_9</name>
    <dbReference type="NCBI Taxonomy" id="1802296"/>
    <lineage>
        <taxon>Bacteria</taxon>
        <taxon>Candidatus Tagaibacteriota</taxon>
    </lineage>
</organism>
<sequence>MRKIIIFILGILIVIYGVLYLAVRQIPPVEPKIFGVTFSKFFAEKFGLDWKKVYEEILADLGARHLRIPAYWTEVEPENGNWYFDDIDWQLEKAKEYDAKVILAIGRKLPRWPECHEPAWVQSQNLNLKSQNLFEYMRKVVERYDENPAVIAWQVENEPFLPFGDCPLFGKEVLDEEIEIARSLSDKPIIITDSGEFGAWFPAAKRGDIFGSTLYRHVRTKLIGHFTYPLPPSFFRLKQGLLKFFVREKPIIVVELQAEPWLPKMLYETSVGEHFKHFNPERFKKELEYIKGTGFDTFYFWGVEWWYWLKQNGRPEMWDMAKEAIENTR</sequence>
<evidence type="ECO:0000313" key="5">
    <source>
        <dbReference type="EMBL" id="OHA15736.1"/>
    </source>
</evidence>
<keyword evidence="2" id="KW-0326">Glycosidase</keyword>
<keyword evidence="1" id="KW-0378">Hydrolase</keyword>
<keyword evidence="3" id="KW-0472">Membrane</keyword>
<accession>A0A1G2LVU6</accession>
<dbReference type="GO" id="GO:0004565">
    <property type="term" value="F:beta-galactosidase activity"/>
    <property type="evidence" value="ECO:0007669"/>
    <property type="project" value="InterPro"/>
</dbReference>
<feature type="transmembrane region" description="Helical" evidence="3">
    <location>
        <begin position="5"/>
        <end position="23"/>
    </location>
</feature>
<reference evidence="5 6" key="1">
    <citation type="journal article" date="2016" name="Nat. Commun.">
        <title>Thousands of microbial genomes shed light on interconnected biogeochemical processes in an aquifer system.</title>
        <authorList>
            <person name="Anantharaman K."/>
            <person name="Brown C.T."/>
            <person name="Hug L.A."/>
            <person name="Sharon I."/>
            <person name="Castelle C.J."/>
            <person name="Probst A.J."/>
            <person name="Thomas B.C."/>
            <person name="Singh A."/>
            <person name="Wilkins M.J."/>
            <person name="Karaoz U."/>
            <person name="Brodie E.L."/>
            <person name="Williams K.H."/>
            <person name="Hubbard S.S."/>
            <person name="Banfield J.F."/>
        </authorList>
    </citation>
    <scope>NUCLEOTIDE SEQUENCE [LARGE SCALE GENOMIC DNA]</scope>
</reference>
<dbReference type="Proteomes" id="UP000178116">
    <property type="component" value="Unassembled WGS sequence"/>
</dbReference>
<dbReference type="GO" id="GO:0005975">
    <property type="term" value="P:carbohydrate metabolic process"/>
    <property type="evidence" value="ECO:0007669"/>
    <property type="project" value="InterPro"/>
</dbReference>
<dbReference type="InterPro" id="IPR017853">
    <property type="entry name" value="GH"/>
</dbReference>
<keyword evidence="3" id="KW-1133">Transmembrane helix</keyword>
<dbReference type="GO" id="GO:0009341">
    <property type="term" value="C:beta-galactosidase complex"/>
    <property type="evidence" value="ECO:0007669"/>
    <property type="project" value="InterPro"/>
</dbReference>
<proteinExistence type="predicted"/>
<dbReference type="Pfam" id="PF02449">
    <property type="entry name" value="Glyco_hydro_42"/>
    <property type="match status" value="1"/>
</dbReference>
<feature type="domain" description="Glycoside hydrolase family 42 N-terminal" evidence="4">
    <location>
        <begin position="72"/>
        <end position="159"/>
    </location>
</feature>